<evidence type="ECO:0000313" key="4">
    <source>
        <dbReference type="EMBL" id="KAF5351269.1"/>
    </source>
</evidence>
<sequence length="263" mass="29462">MFVESAYSLLLSQPPRFSARVFQRVIRPYSTVVVDSLSSNVHRGTRFETRALGMLERQMSMALKRIGGKGDGGMDLLGWWWVPQISQNASIRGQRRRIRVIAQCKAEKKKVGPKYVRELEGVLHRYHMSSGLGASQEHDDASSHTSPVPPSRNSPHHTTPSMGLFISESPFTKAAVIYAQSSLIPLLLIHLPPEHEDTVPSACKTDLGTAIWNSALAGNQGLLGGHMEIRWERSNHQPGRPGLWWENTRLPSWIPEVTYPIEQ</sequence>
<dbReference type="GO" id="GO:0005739">
    <property type="term" value="C:mitochondrion"/>
    <property type="evidence" value="ECO:0007669"/>
    <property type="project" value="UniProtKB-SubCell"/>
</dbReference>
<evidence type="ECO:0000256" key="3">
    <source>
        <dbReference type="SAM" id="MobiDB-lite"/>
    </source>
</evidence>
<dbReference type="AlphaFoldDB" id="A0A8H5FW80"/>
<evidence type="ECO:0000256" key="1">
    <source>
        <dbReference type="ARBA" id="ARBA00004173"/>
    </source>
</evidence>
<dbReference type="InterPro" id="IPR011856">
    <property type="entry name" value="tRNA_endonuc-like_dom_sf"/>
</dbReference>
<keyword evidence="2" id="KW-0496">Mitochondrion</keyword>
<dbReference type="Gene3D" id="3.40.1350.10">
    <property type="match status" value="1"/>
</dbReference>
<comment type="subcellular location">
    <subcellularLocation>
        <location evidence="1">Mitochondrion</location>
    </subcellularLocation>
</comment>
<reference evidence="4 5" key="1">
    <citation type="journal article" date="2020" name="ISME J.">
        <title>Uncovering the hidden diversity of litter-decomposition mechanisms in mushroom-forming fungi.</title>
        <authorList>
            <person name="Floudas D."/>
            <person name="Bentzer J."/>
            <person name="Ahren D."/>
            <person name="Johansson T."/>
            <person name="Persson P."/>
            <person name="Tunlid A."/>
        </authorList>
    </citation>
    <scope>NUCLEOTIDE SEQUENCE [LARGE SCALE GENOMIC DNA]</scope>
    <source>
        <strain evidence="4 5">CBS 146.42</strain>
    </source>
</reference>
<protein>
    <recommendedName>
        <fullName evidence="6">Restriction endonuclease type IV Mrr domain-containing protein</fullName>
    </recommendedName>
</protein>
<keyword evidence="5" id="KW-1185">Reference proteome</keyword>
<proteinExistence type="predicted"/>
<organism evidence="4 5">
    <name type="scientific">Leucocoprinus leucothites</name>
    <dbReference type="NCBI Taxonomy" id="201217"/>
    <lineage>
        <taxon>Eukaryota</taxon>
        <taxon>Fungi</taxon>
        <taxon>Dikarya</taxon>
        <taxon>Basidiomycota</taxon>
        <taxon>Agaricomycotina</taxon>
        <taxon>Agaricomycetes</taxon>
        <taxon>Agaricomycetidae</taxon>
        <taxon>Agaricales</taxon>
        <taxon>Agaricineae</taxon>
        <taxon>Agaricaceae</taxon>
        <taxon>Leucocoprinus</taxon>
    </lineage>
</organism>
<dbReference type="Pfam" id="PF10356">
    <property type="entry name" value="RRG7"/>
    <property type="match status" value="1"/>
</dbReference>
<comment type="caution">
    <text evidence="4">The sequence shown here is derived from an EMBL/GenBank/DDBJ whole genome shotgun (WGS) entry which is preliminary data.</text>
</comment>
<evidence type="ECO:0008006" key="6">
    <source>
        <dbReference type="Google" id="ProtNLM"/>
    </source>
</evidence>
<dbReference type="PANTHER" id="PTHR28133:SF1">
    <property type="entry name" value="REQUIRED FOR RESPIRATORY GROWTH PROTEIN 7, MITOCHONDRIAL"/>
    <property type="match status" value="1"/>
</dbReference>
<dbReference type="PANTHER" id="PTHR28133">
    <property type="entry name" value="REQUIRED FOR RESPIRATORY GROWTH PROTEIN 7, MITOCHONDRIAL"/>
    <property type="match status" value="1"/>
</dbReference>
<name>A0A8H5FW80_9AGAR</name>
<dbReference type="GO" id="GO:0003676">
    <property type="term" value="F:nucleic acid binding"/>
    <property type="evidence" value="ECO:0007669"/>
    <property type="project" value="InterPro"/>
</dbReference>
<dbReference type="Proteomes" id="UP000559027">
    <property type="component" value="Unassembled WGS sequence"/>
</dbReference>
<accession>A0A8H5FW80</accession>
<dbReference type="InterPro" id="IPR018828">
    <property type="entry name" value="RRG7"/>
</dbReference>
<dbReference type="OrthoDB" id="20734at2759"/>
<evidence type="ECO:0000313" key="5">
    <source>
        <dbReference type="Proteomes" id="UP000559027"/>
    </source>
</evidence>
<dbReference type="EMBL" id="JAACJO010000013">
    <property type="protein sequence ID" value="KAF5351269.1"/>
    <property type="molecule type" value="Genomic_DNA"/>
</dbReference>
<feature type="region of interest" description="Disordered" evidence="3">
    <location>
        <begin position="132"/>
        <end position="161"/>
    </location>
</feature>
<evidence type="ECO:0000256" key="2">
    <source>
        <dbReference type="ARBA" id="ARBA00023128"/>
    </source>
</evidence>
<gene>
    <name evidence="4" type="ORF">D9756_008225</name>
</gene>